<organism evidence="1 2">
    <name type="scientific">Arthrobacter hankyongi</name>
    <dbReference type="NCBI Taxonomy" id="2904801"/>
    <lineage>
        <taxon>Bacteria</taxon>
        <taxon>Bacillati</taxon>
        <taxon>Actinomycetota</taxon>
        <taxon>Actinomycetes</taxon>
        <taxon>Micrococcales</taxon>
        <taxon>Micrococcaceae</taxon>
        <taxon>Arthrobacter</taxon>
    </lineage>
</organism>
<accession>A0ABS9L958</accession>
<dbReference type="SUPFAM" id="SSF88659">
    <property type="entry name" value="Sigma3 and sigma4 domains of RNA polymerase sigma factors"/>
    <property type="match status" value="1"/>
</dbReference>
<dbReference type="Proteomes" id="UP001165368">
    <property type="component" value="Unassembled WGS sequence"/>
</dbReference>
<dbReference type="RefSeq" id="WP_237822267.1">
    <property type="nucleotide sequence ID" value="NZ_JAKLTQ010000011.1"/>
</dbReference>
<protein>
    <submittedName>
        <fullName evidence="1">RNA polymerase sigma factor</fullName>
    </submittedName>
</protein>
<evidence type="ECO:0000313" key="2">
    <source>
        <dbReference type="Proteomes" id="UP001165368"/>
    </source>
</evidence>
<keyword evidence="2" id="KW-1185">Reference proteome</keyword>
<evidence type="ECO:0000313" key="1">
    <source>
        <dbReference type="EMBL" id="MCG2623200.1"/>
    </source>
</evidence>
<sequence length="222" mass="24172">MAALDGPELADADPLRMAGLREDWVELLSSPGPGHEDALARLHALLLRAARHQVAQMLAQTPAIGEVRREELIQQAADEAVVSVLGKLSSFEGRSQFTTWAYKFGILHAAVEVRRTLWRHREVPLEFLPEPAAVGSSPEQLAEAADFSHAVGIAIDQVLTAHQRRVVLALLVDDVPIDVLADRLGTTRNALYKTLHDARGRLRAHLTSAGYLAPVNTKGVNP</sequence>
<comment type="caution">
    <text evidence="1">The sequence shown here is derived from an EMBL/GenBank/DDBJ whole genome shotgun (WGS) entry which is preliminary data.</text>
</comment>
<dbReference type="InterPro" id="IPR036388">
    <property type="entry name" value="WH-like_DNA-bd_sf"/>
</dbReference>
<dbReference type="Gene3D" id="1.10.10.10">
    <property type="entry name" value="Winged helix-like DNA-binding domain superfamily/Winged helix DNA-binding domain"/>
    <property type="match status" value="1"/>
</dbReference>
<dbReference type="SUPFAM" id="SSF88946">
    <property type="entry name" value="Sigma2 domain of RNA polymerase sigma factors"/>
    <property type="match status" value="1"/>
</dbReference>
<proteinExistence type="predicted"/>
<dbReference type="EMBL" id="JAKLTQ010000011">
    <property type="protein sequence ID" value="MCG2623200.1"/>
    <property type="molecule type" value="Genomic_DNA"/>
</dbReference>
<dbReference type="InterPro" id="IPR013325">
    <property type="entry name" value="RNA_pol_sigma_r2"/>
</dbReference>
<name>A0ABS9L958_9MICC</name>
<gene>
    <name evidence="1" type="ORF">LVY72_14975</name>
</gene>
<reference evidence="1" key="1">
    <citation type="submission" date="2022-01" db="EMBL/GenBank/DDBJ databases">
        <authorList>
            <person name="Jo J.-H."/>
            <person name="Im W.-T."/>
        </authorList>
    </citation>
    <scope>NUCLEOTIDE SEQUENCE</scope>
    <source>
        <strain evidence="1">I2-34</strain>
    </source>
</reference>
<dbReference type="InterPro" id="IPR013324">
    <property type="entry name" value="RNA_pol_sigma_r3/r4-like"/>
</dbReference>